<organism evidence="2 3">
    <name type="scientific">Solidesulfovibrio carbinoliphilus subsp. oakridgensis</name>
    <dbReference type="NCBI Taxonomy" id="694327"/>
    <lineage>
        <taxon>Bacteria</taxon>
        <taxon>Pseudomonadati</taxon>
        <taxon>Thermodesulfobacteriota</taxon>
        <taxon>Desulfovibrionia</taxon>
        <taxon>Desulfovibrionales</taxon>
        <taxon>Desulfovibrionaceae</taxon>
        <taxon>Solidesulfovibrio</taxon>
    </lineage>
</organism>
<name>G7QC45_9BACT</name>
<dbReference type="STRING" id="694327.DFW101_3495"/>
<accession>G7QC45</accession>
<dbReference type="Proteomes" id="UP000004662">
    <property type="component" value="Chromosome"/>
</dbReference>
<evidence type="ECO:0000256" key="1">
    <source>
        <dbReference type="SAM" id="MobiDB-lite"/>
    </source>
</evidence>
<dbReference type="EMBL" id="CM001368">
    <property type="protein sequence ID" value="EHJ49491.1"/>
    <property type="molecule type" value="Genomic_DNA"/>
</dbReference>
<dbReference type="OrthoDB" id="886754at2"/>
<gene>
    <name evidence="2" type="ORF">DFW101_3495</name>
</gene>
<evidence type="ECO:0008006" key="4">
    <source>
        <dbReference type="Google" id="ProtNLM"/>
    </source>
</evidence>
<keyword evidence="3" id="KW-1185">Reference proteome</keyword>
<feature type="region of interest" description="Disordered" evidence="1">
    <location>
        <begin position="79"/>
        <end position="101"/>
    </location>
</feature>
<reference evidence="3" key="1">
    <citation type="journal article" date="2015" name="Genome Announc.">
        <title>High-Quality Draft Genome Sequence of Desulfovibrio carbinoliphilus FW-101-2B, an Organic Acid-Oxidizing Sulfate-Reducing Bacterium Isolated from Uranium(VI)-Contaminated Groundwater.</title>
        <authorList>
            <person name="Ramsay B.D."/>
            <person name="Hwang C."/>
            <person name="Woo H.L."/>
            <person name="Carroll S.L."/>
            <person name="Lucas S."/>
            <person name="Han J."/>
            <person name="Lapidus A.L."/>
            <person name="Cheng J.F."/>
            <person name="Goodwin L.A."/>
            <person name="Pitluck S."/>
            <person name="Peters L."/>
            <person name="Chertkov O."/>
            <person name="Held B."/>
            <person name="Detter J.C."/>
            <person name="Han C.S."/>
            <person name="Tapia R."/>
            <person name="Land M.L."/>
            <person name="Hauser L.J."/>
            <person name="Kyrpides N.C."/>
            <person name="Ivanova N.N."/>
            <person name="Mikhailova N."/>
            <person name="Pagani I."/>
            <person name="Woyke T."/>
            <person name="Arkin A.P."/>
            <person name="Dehal P."/>
            <person name="Chivian D."/>
            <person name="Criddle C.S."/>
            <person name="Wu W."/>
            <person name="Chakraborty R."/>
            <person name="Hazen T.C."/>
            <person name="Fields M.W."/>
        </authorList>
    </citation>
    <scope>NUCLEOTIDE SEQUENCE [LARGE SCALE GENOMIC DNA]</scope>
    <source>
        <strain evidence="3">FW-101-2B</strain>
    </source>
</reference>
<dbReference type="HOGENOM" id="CLU_1394393_0_0_7"/>
<dbReference type="RefSeq" id="WP_009182815.1">
    <property type="nucleotide sequence ID" value="NZ_CM001368.1"/>
</dbReference>
<dbReference type="AlphaFoldDB" id="G7QC45"/>
<evidence type="ECO:0000313" key="3">
    <source>
        <dbReference type="Proteomes" id="UP000004662"/>
    </source>
</evidence>
<evidence type="ECO:0000313" key="2">
    <source>
        <dbReference type="EMBL" id="EHJ49491.1"/>
    </source>
</evidence>
<protein>
    <recommendedName>
        <fullName evidence="4">Phage protein, HK97 gp10 family</fullName>
    </recommendedName>
</protein>
<sequence>MAQATYISNVDAILEAMKTGIEAGVSEAVEKIAAKARQLCPVGTVTKGTRSFFYARTLKYNRAKWKKRKELAENGQKWELNSQGKRTRKDTNNGSGWTARRPGTLRDSIFTRVRWKDGTCLGWVKAGAEGSPGGSAFYAPFVEFGTSREKNGARPFMRPALRGARAASLNDIGMAIGLELGQTTRRGVKRKVYGA</sequence>
<proteinExistence type="predicted"/>